<comment type="caution">
    <text evidence="2">The sequence shown here is derived from an EMBL/GenBank/DDBJ whole genome shotgun (WGS) entry which is preliminary data.</text>
</comment>
<dbReference type="Pfam" id="PF01590">
    <property type="entry name" value="GAF"/>
    <property type="match status" value="1"/>
</dbReference>
<keyword evidence="3" id="KW-1185">Reference proteome</keyword>
<organism evidence="2 3">
    <name type="scientific">Streptomyces endophyticus</name>
    <dbReference type="NCBI Taxonomy" id="714166"/>
    <lineage>
        <taxon>Bacteria</taxon>
        <taxon>Bacillati</taxon>
        <taxon>Actinomycetota</taxon>
        <taxon>Actinomycetes</taxon>
        <taxon>Kitasatosporales</taxon>
        <taxon>Streptomycetaceae</taxon>
        <taxon>Streptomyces</taxon>
    </lineage>
</organism>
<dbReference type="InterPro" id="IPR003018">
    <property type="entry name" value="GAF"/>
</dbReference>
<dbReference type="Gene3D" id="3.30.450.40">
    <property type="match status" value="1"/>
</dbReference>
<sequence>MTLGGSSAEQAAAVWQRAARARERADRELRLVRECEDLARERGGDLHVRLAHIHQASARRHELTAQLLESHARRAARWADTGGRPPLFMTGVAEACGADSAAVTLVDIDRNQIAAASSDEPSRAAQELEYILGEGPARDAVRNRCAVVASGGVLAGRWPGYGPAAEGLGIGHVLAVPLQSADSCIGALAAFGVRSDAASTTTVTQVADSLTRNVFLGADAVPGLFGGIDYRAEVHQAAGMVAVQLGCRIPDALELVKVRAFADSRPIGDIAQDIVQGRLRLG</sequence>
<evidence type="ECO:0000313" key="2">
    <source>
        <dbReference type="EMBL" id="MEB8343197.1"/>
    </source>
</evidence>
<protein>
    <submittedName>
        <fullName evidence="2">GAF and ANTAR domain-containing protein</fullName>
    </submittedName>
</protein>
<dbReference type="SUPFAM" id="SSF55781">
    <property type="entry name" value="GAF domain-like"/>
    <property type="match status" value="1"/>
</dbReference>
<name>A0ABU6FK79_9ACTN</name>
<proteinExistence type="predicted"/>
<evidence type="ECO:0000259" key="1">
    <source>
        <dbReference type="Pfam" id="PF01590"/>
    </source>
</evidence>
<feature type="domain" description="GAF" evidence="1">
    <location>
        <begin position="90"/>
        <end position="207"/>
    </location>
</feature>
<reference evidence="2 3" key="1">
    <citation type="submission" date="2022-10" db="EMBL/GenBank/DDBJ databases">
        <authorList>
            <person name="Xie J."/>
            <person name="Shen N."/>
        </authorList>
    </citation>
    <scope>NUCLEOTIDE SEQUENCE [LARGE SCALE GENOMIC DNA]</scope>
    <source>
        <strain evidence="2 3">YIM65594</strain>
    </source>
</reference>
<evidence type="ECO:0000313" key="3">
    <source>
        <dbReference type="Proteomes" id="UP001354931"/>
    </source>
</evidence>
<dbReference type="InterPro" id="IPR029016">
    <property type="entry name" value="GAF-like_dom_sf"/>
</dbReference>
<dbReference type="Proteomes" id="UP001354931">
    <property type="component" value="Unassembled WGS sequence"/>
</dbReference>
<dbReference type="EMBL" id="JAOZYC010000185">
    <property type="protein sequence ID" value="MEB8343197.1"/>
    <property type="molecule type" value="Genomic_DNA"/>
</dbReference>
<dbReference type="RefSeq" id="WP_326022854.1">
    <property type="nucleotide sequence ID" value="NZ_JAOZYC010000185.1"/>
</dbReference>
<gene>
    <name evidence="2" type="ORF">OKJ99_37475</name>
</gene>
<accession>A0ABU6FK79</accession>